<evidence type="ECO:0000256" key="1">
    <source>
        <dbReference type="ARBA" id="ARBA00022737"/>
    </source>
</evidence>
<accession>A0A820XQB4</accession>
<evidence type="ECO:0000256" key="3">
    <source>
        <dbReference type="PROSITE-ProRule" id="PRU00023"/>
    </source>
</evidence>
<dbReference type="Pfam" id="PF12796">
    <property type="entry name" value="Ank_2"/>
    <property type="match status" value="1"/>
</dbReference>
<feature type="compositionally biased region" description="Basic and acidic residues" evidence="4">
    <location>
        <begin position="1905"/>
        <end position="1922"/>
    </location>
</feature>
<keyword evidence="2 3" id="KW-0040">ANK repeat</keyword>
<evidence type="ECO:0000313" key="5">
    <source>
        <dbReference type="EMBL" id="CAF4536233.1"/>
    </source>
</evidence>
<proteinExistence type="predicted"/>
<evidence type="ECO:0000256" key="2">
    <source>
        <dbReference type="ARBA" id="ARBA00023043"/>
    </source>
</evidence>
<comment type="caution">
    <text evidence="5">The sequence shown here is derived from an EMBL/GenBank/DDBJ whole genome shotgun (WGS) entry which is preliminary data.</text>
</comment>
<reference evidence="5" key="1">
    <citation type="submission" date="2021-02" db="EMBL/GenBank/DDBJ databases">
        <authorList>
            <person name="Nowell W R."/>
        </authorList>
    </citation>
    <scope>NUCLEOTIDE SEQUENCE</scope>
</reference>
<feature type="repeat" description="ANK" evidence="3">
    <location>
        <begin position="992"/>
        <end position="1024"/>
    </location>
</feature>
<dbReference type="EMBL" id="CAJOBR010000683">
    <property type="protein sequence ID" value="CAF4536233.1"/>
    <property type="molecule type" value="Genomic_DNA"/>
</dbReference>
<name>A0A820XQB4_9BILA</name>
<feature type="region of interest" description="Disordered" evidence="4">
    <location>
        <begin position="1905"/>
        <end position="1926"/>
    </location>
</feature>
<evidence type="ECO:0000313" key="6">
    <source>
        <dbReference type="Proteomes" id="UP000663848"/>
    </source>
</evidence>
<dbReference type="SUPFAM" id="SSF48403">
    <property type="entry name" value="Ankyrin repeat"/>
    <property type="match status" value="2"/>
</dbReference>
<sequence length="1956" mass="221715">MTKPTRELIKIVEKRAGEQNAWLEAAQFIRQGANIKASTNQGSMIQAAIAQEKRQRLILPWKADNCLRLIEVLRRSSSDLLAAQILSDNGGDVNEMHQLVQLQASSYQTEKYGPLGLLGELLKQDKVSVRLDVVQLIVKGDPYAKHGLTAIDAQQQTCLSLAKNNRKCSKDVVEYLQREFDMILNQVPFESANINLDEVSEWITRGANTEIVDDKRNTVLSNAVLANNVELVRVLGFAGCNTAHTNADNLTPSTNKNAELQSLIKTKKSQLTIEEVNSALKNGANINEPIANKNTFLHLLITCEGTAEMVTTFVKDFHADLTTTNRDGYRPIEMCIVQDKEPFTVLSAFFQLSKAEHGVFFNSKLNKTLLQFALERKNSGAVKIIQDELNLRLWDSMARANTKEEQNALVITEANQLIGYGAQVNHKHIDKDFQEWTVLHFAYLKADYEMKNGNDDYPISIAAEYGQLSIVQYLHRSLDSNLNVCNKNKQTPLHLATKNHQLLVVRYLVRWGVDHQAQDASKQTALNIARTNVSKNKEEESNDQKLVHFLEQLICPPLDKKDTQQSRISKPNLNLDTCEIVTSVTINPIQMIHDAEEEALGNKSVGFLAGNPNGNLYNAAKQGNIYEVNRAISQGADIRYRKGQYSLYEIAKKAMFDFQNKLKSTVPNSEDYIRYYNQSISCQQIIDIFRQIARTKIIESINQSNAGRVVSYHVVGAQLTADLLNIACYASDNVEIVDYLMNNSNDIYQAMFNYPLSDSPYRIAKTKKFNKVASYLKYRLSMECVQAIRKNNTVLVKKLLIAGASPDMHDTDSISEALKHQNLELIQILCESGAKMPDEWLKTETITLSLANSQQMKPDIAYRINHCLIDRRLRFAAANGDLAGVMKCQHLGADINSKNCYGSTALLYAIKYGNYFSIVHSLVSRGGSMLHENEDEPMSLIDLAKQQQFEQIADYLSKELNIQFLTTILNNDRDGADKFAKLGANVNYQDEQGRMALHYAVQYHGIELVKWLCEYNCSPNLADIYGDYPIIQATMKGDYAVVELFVTQYPATKQQTKTGRSVPAPNDSSSESKEPVHSYEVLVEASRNGRIKILQEFCQQRYKSIEQKKQICEQLIDIAKKANQYEIINILEPYYNKTLKTTLPSDIEIGEVVTLREDYKKILLACLCGLSDVITNSSVVLDPTDPNTYREFFSDLSVNTKKHSRDLQTIGNEQDVKTLITKDSESTSEHLAKINSQLKQSMDHQKSLTASIQDKNEKLSKEHDLSPLKLKQLFEEREMQKKQLATYECSILLYQRQLESKLSRQNTINFIKNNSNMYLFYRTIENRLEALFHSVLAAQGGYLQTTQTSKYGTAASVVNMVPTSIFPFSDVIVGAVKWTFSSVLSKLDEKAQKKEWHNISTLGNIEELGRIASDTAGLLTLYYKEQIQSIDVKGKIKGSNVFNDKIKWIKDVFYDVRPEGSEEMAVVIVAEYVTAWLLDALKSGIQVINPTEPLPQQLWLYVAKTDPIDQGRVTKVTNVLVVSSGQQKIPLRIKNDPDKEIIVQVQLRYLIGCVTVVGADGIIYQYPISKDSPKDIELNDLENFGYVYFVPFSSDDNDLKAIINGRKLTEVDRNQNKDITTRFDDILEPAKTYQRQSNEQARQSFITTETAKEVAKEKLEKARYDIESSVDNLREDIKQKTDFYQTSIDAAFEQIKNESAVNRETMKKDNQERYEQVWRKLSEQLKETEGRLEKRIEQRLNDIEMFLQEECKQMRAIVVVAQTDASKAQLQADEAAKTSKLSAQQATEAKDYTQKLVASTEERKCELQAVADKCEALVKQTVTQQKELLERSILEIRTKVQQDFERTKQAAQESAISAKESARAAKDTASAAQETVKVMKDQLETQKDETRKIIANNKDLVKQMDRMSDEARQTEKETKRSADASVTALEKVNNMYPKMEKALDQLERLAKKIETK</sequence>
<dbReference type="Gene3D" id="1.25.40.20">
    <property type="entry name" value="Ankyrin repeat-containing domain"/>
    <property type="match status" value="5"/>
</dbReference>
<evidence type="ECO:0000256" key="4">
    <source>
        <dbReference type="SAM" id="MobiDB-lite"/>
    </source>
</evidence>
<dbReference type="Pfam" id="PF13857">
    <property type="entry name" value="Ank_5"/>
    <property type="match status" value="1"/>
</dbReference>
<feature type="repeat" description="ANK" evidence="3">
    <location>
        <begin position="488"/>
        <end position="520"/>
    </location>
</feature>
<evidence type="ECO:0008006" key="7">
    <source>
        <dbReference type="Google" id="ProtNLM"/>
    </source>
</evidence>
<dbReference type="InterPro" id="IPR036770">
    <property type="entry name" value="Ankyrin_rpt-contain_sf"/>
</dbReference>
<dbReference type="PROSITE" id="PS50088">
    <property type="entry name" value="ANK_REPEAT"/>
    <property type="match status" value="2"/>
</dbReference>
<dbReference type="InterPro" id="IPR002110">
    <property type="entry name" value="Ankyrin_rpt"/>
</dbReference>
<feature type="region of interest" description="Disordered" evidence="4">
    <location>
        <begin position="1055"/>
        <end position="1076"/>
    </location>
</feature>
<dbReference type="PANTHER" id="PTHR24173:SF74">
    <property type="entry name" value="ANKYRIN REPEAT DOMAIN-CONTAINING PROTEIN 16"/>
    <property type="match status" value="1"/>
</dbReference>
<dbReference type="PANTHER" id="PTHR24173">
    <property type="entry name" value="ANKYRIN REPEAT CONTAINING"/>
    <property type="match status" value="1"/>
</dbReference>
<protein>
    <recommendedName>
        <fullName evidence="7">Ankyrin repeat protein</fullName>
    </recommendedName>
</protein>
<dbReference type="Proteomes" id="UP000663848">
    <property type="component" value="Unassembled WGS sequence"/>
</dbReference>
<dbReference type="SMART" id="SM00248">
    <property type="entry name" value="ANK"/>
    <property type="match status" value="11"/>
</dbReference>
<gene>
    <name evidence="5" type="ORF">QYT958_LOCUS7265</name>
</gene>
<organism evidence="5 6">
    <name type="scientific">Rotaria socialis</name>
    <dbReference type="NCBI Taxonomy" id="392032"/>
    <lineage>
        <taxon>Eukaryota</taxon>
        <taxon>Metazoa</taxon>
        <taxon>Spiralia</taxon>
        <taxon>Gnathifera</taxon>
        <taxon>Rotifera</taxon>
        <taxon>Eurotatoria</taxon>
        <taxon>Bdelloidea</taxon>
        <taxon>Philodinida</taxon>
        <taxon>Philodinidae</taxon>
        <taxon>Rotaria</taxon>
    </lineage>
</organism>
<keyword evidence="1" id="KW-0677">Repeat</keyword>
<dbReference type="PROSITE" id="PS50297">
    <property type="entry name" value="ANK_REP_REGION"/>
    <property type="match status" value="1"/>
</dbReference>